<protein>
    <recommendedName>
        <fullName evidence="1">ER-bound oxygenase mpaB/mpaB'/Rubber oxygenase catalytic domain-containing protein</fullName>
    </recommendedName>
</protein>
<organism evidence="2 3">
    <name type="scientific">Flaviaesturariibacter amylovorans</name>
    <dbReference type="NCBI Taxonomy" id="1084520"/>
    <lineage>
        <taxon>Bacteria</taxon>
        <taxon>Pseudomonadati</taxon>
        <taxon>Bacteroidota</taxon>
        <taxon>Chitinophagia</taxon>
        <taxon>Chitinophagales</taxon>
        <taxon>Chitinophagaceae</taxon>
        <taxon>Flaviaestuariibacter</taxon>
    </lineage>
</organism>
<gene>
    <name evidence="2" type="ORF">GCM10023184_11220</name>
</gene>
<evidence type="ECO:0000259" key="1">
    <source>
        <dbReference type="Pfam" id="PF09995"/>
    </source>
</evidence>
<dbReference type="Proteomes" id="UP001501725">
    <property type="component" value="Unassembled WGS sequence"/>
</dbReference>
<feature type="domain" description="ER-bound oxygenase mpaB/mpaB'/Rubber oxygenase catalytic" evidence="1">
    <location>
        <begin position="43"/>
        <end position="214"/>
    </location>
</feature>
<accession>A0ABP8GGU0</accession>
<proteinExistence type="predicted"/>
<dbReference type="Pfam" id="PF09995">
    <property type="entry name" value="MPAB_Lcp_cat"/>
    <property type="match status" value="1"/>
</dbReference>
<dbReference type="InterPro" id="IPR018713">
    <property type="entry name" value="MPAB/Lcp_cat_dom"/>
</dbReference>
<sequence length="257" mass="29155">MADYVPGDNIVRQVWGRSETVLFIFAGASAEFALNKAVDWLYFTGRLPADPLGRLFSTVQYARRIVFSEKAAAEKAIDTIAAIHKGVEAARGAVIPDWAYRDVLYLLIHYSVAAFELIERPMTDPEKDDLYAVFLGIGLRMGLKELPPDYAAWLPSRAQHLRNDLVRSKYTDDLYRQYRRQLGGFRYTLLREVQVLLVPASVRELLGLRRFSPLRLAVPLYKLGSVFGIDRFIRLLLLPKAYKAQIDALDVHPPSSV</sequence>
<name>A0ABP8GGU0_9BACT</name>
<dbReference type="RefSeq" id="WP_345254073.1">
    <property type="nucleotide sequence ID" value="NZ_BAABGY010000005.1"/>
</dbReference>
<keyword evidence="3" id="KW-1185">Reference proteome</keyword>
<evidence type="ECO:0000313" key="3">
    <source>
        <dbReference type="Proteomes" id="UP001501725"/>
    </source>
</evidence>
<evidence type="ECO:0000313" key="2">
    <source>
        <dbReference type="EMBL" id="GAA4324071.1"/>
    </source>
</evidence>
<reference evidence="3" key="1">
    <citation type="journal article" date="2019" name="Int. J. Syst. Evol. Microbiol.">
        <title>The Global Catalogue of Microorganisms (GCM) 10K type strain sequencing project: providing services to taxonomists for standard genome sequencing and annotation.</title>
        <authorList>
            <consortium name="The Broad Institute Genomics Platform"/>
            <consortium name="The Broad Institute Genome Sequencing Center for Infectious Disease"/>
            <person name="Wu L."/>
            <person name="Ma J."/>
        </authorList>
    </citation>
    <scope>NUCLEOTIDE SEQUENCE [LARGE SCALE GENOMIC DNA]</scope>
    <source>
        <strain evidence="3">JCM 17919</strain>
    </source>
</reference>
<dbReference type="EMBL" id="BAABGY010000005">
    <property type="protein sequence ID" value="GAA4324071.1"/>
    <property type="molecule type" value="Genomic_DNA"/>
</dbReference>
<comment type="caution">
    <text evidence="2">The sequence shown here is derived from an EMBL/GenBank/DDBJ whole genome shotgun (WGS) entry which is preliminary data.</text>
</comment>